<accession>A0A811BPK5</accession>
<feature type="region of interest" description="Disordered" evidence="1">
    <location>
        <begin position="301"/>
        <end position="321"/>
    </location>
</feature>
<proteinExistence type="predicted"/>
<dbReference type="Proteomes" id="UP001253637">
    <property type="component" value="Segment"/>
</dbReference>
<dbReference type="EMBL" id="LC625835">
    <property type="protein sequence ID" value="BCU03923.1"/>
    <property type="molecule type" value="Genomic_DNA"/>
</dbReference>
<evidence type="ECO:0000256" key="1">
    <source>
        <dbReference type="SAM" id="MobiDB-lite"/>
    </source>
</evidence>
<organism evidence="2 3">
    <name type="scientific">Pandoravirus japonicus</name>
    <dbReference type="NCBI Taxonomy" id="2823154"/>
    <lineage>
        <taxon>Viruses</taxon>
        <taxon>Pandoravirus</taxon>
    </lineage>
</organism>
<evidence type="ECO:0000313" key="3">
    <source>
        <dbReference type="Proteomes" id="UP001253637"/>
    </source>
</evidence>
<protein>
    <submittedName>
        <fullName evidence="2">Uncharacterized protein</fullName>
    </submittedName>
</protein>
<reference evidence="2" key="1">
    <citation type="submission" date="2021-04" db="EMBL/GenBank/DDBJ databases">
        <title>Draft Genome Sequence of Pandoravirus japonicus, Isolated from the Sabaishi River of Niigata, Japan.</title>
        <authorList>
            <person name="Hosokawa N."/>
            <person name="Takahashi H."/>
            <person name="Aoki K."/>
            <person name="Takemura M."/>
        </authorList>
    </citation>
    <scope>NUCLEOTIDE SEQUENCE</scope>
</reference>
<evidence type="ECO:0000313" key="2">
    <source>
        <dbReference type="EMBL" id="BCU03923.1"/>
    </source>
</evidence>
<name>A0A811BPK5_9VIRU</name>
<sequence length="321" mass="34691">MQTSQPPPADDIEGWVERTLACVACDGTVDAQALGVVEFEHDLAVARTVVASARDLILATKYRGESWQDVLLCGVRIPNERKAGKPSILVLIESPPGSGKWRARPGFRPGANECDLPSGESLPPHDDIIAALIALSSRSPTSAFEVVANCYDLGGKSRAWLWRIGFALAMRSTPWDLSAVDREIGLARALINAMEMRHDAQIAHDPAPVRLDGGHLSANDAAAYKAASALWDQRALTFCVKASHFSSFKHRNGPLDDLRIFIAAAERMQATPGFYLSCVAPAIAARLQPRLDVLVDLRSSTEAGTGRDDDDNDDAPKTRDT</sequence>